<evidence type="ECO:0000313" key="2">
    <source>
        <dbReference type="EMBL" id="KIK04592.1"/>
    </source>
</evidence>
<dbReference type="OrthoDB" id="2266637at2759"/>
<dbReference type="Proteomes" id="UP000054477">
    <property type="component" value="Unassembled WGS sequence"/>
</dbReference>
<accession>A0A0C9Y3E2</accession>
<gene>
    <name evidence="2" type="ORF">K443DRAFT_54380</name>
</gene>
<name>A0A0C9Y3E2_9AGAR</name>
<proteinExistence type="predicted"/>
<keyword evidence="3" id="KW-1185">Reference proteome</keyword>
<reference evidence="3" key="2">
    <citation type="submission" date="2015-01" db="EMBL/GenBank/DDBJ databases">
        <title>Evolutionary Origins and Diversification of the Mycorrhizal Mutualists.</title>
        <authorList>
            <consortium name="DOE Joint Genome Institute"/>
            <consortium name="Mycorrhizal Genomics Consortium"/>
            <person name="Kohler A."/>
            <person name="Kuo A."/>
            <person name="Nagy L.G."/>
            <person name="Floudas D."/>
            <person name="Copeland A."/>
            <person name="Barry K.W."/>
            <person name="Cichocki N."/>
            <person name="Veneault-Fourrey C."/>
            <person name="LaButti K."/>
            <person name="Lindquist E.A."/>
            <person name="Lipzen A."/>
            <person name="Lundell T."/>
            <person name="Morin E."/>
            <person name="Murat C."/>
            <person name="Riley R."/>
            <person name="Ohm R."/>
            <person name="Sun H."/>
            <person name="Tunlid A."/>
            <person name="Henrissat B."/>
            <person name="Grigoriev I.V."/>
            <person name="Hibbett D.S."/>
            <person name="Martin F."/>
        </authorList>
    </citation>
    <scope>NUCLEOTIDE SEQUENCE [LARGE SCALE GENOMIC DNA]</scope>
    <source>
        <strain evidence="3">LaAM-08-1</strain>
    </source>
</reference>
<sequence length="138" mass="16138">FFFPWLPYIELSFVALFHHLTCVMGNRKISKDLKECALRLWELGHDLEFISESLCISRASMFRWRRIFDEFSSVNRPPSPLLGRPKIIIRAVMTAIKEVYHNEADAYLDELVWWLAIHHDIVISRSALHKNLEAAGLT</sequence>
<dbReference type="EMBL" id="KN838568">
    <property type="protein sequence ID" value="KIK04592.1"/>
    <property type="molecule type" value="Genomic_DNA"/>
</dbReference>
<reference evidence="2 3" key="1">
    <citation type="submission" date="2014-04" db="EMBL/GenBank/DDBJ databases">
        <authorList>
            <consortium name="DOE Joint Genome Institute"/>
            <person name="Kuo A."/>
            <person name="Kohler A."/>
            <person name="Nagy L.G."/>
            <person name="Floudas D."/>
            <person name="Copeland A."/>
            <person name="Barry K.W."/>
            <person name="Cichocki N."/>
            <person name="Veneault-Fourrey C."/>
            <person name="LaButti K."/>
            <person name="Lindquist E.A."/>
            <person name="Lipzen A."/>
            <person name="Lundell T."/>
            <person name="Morin E."/>
            <person name="Murat C."/>
            <person name="Sun H."/>
            <person name="Tunlid A."/>
            <person name="Henrissat B."/>
            <person name="Grigoriev I.V."/>
            <person name="Hibbett D.S."/>
            <person name="Martin F."/>
            <person name="Nordberg H.P."/>
            <person name="Cantor M.N."/>
            <person name="Hua S.X."/>
        </authorList>
    </citation>
    <scope>NUCLEOTIDE SEQUENCE [LARGE SCALE GENOMIC DNA]</scope>
    <source>
        <strain evidence="2 3">LaAM-08-1</strain>
    </source>
</reference>
<keyword evidence="1" id="KW-0732">Signal</keyword>
<evidence type="ECO:0000313" key="3">
    <source>
        <dbReference type="Proteomes" id="UP000054477"/>
    </source>
</evidence>
<dbReference type="SUPFAM" id="SSF46689">
    <property type="entry name" value="Homeodomain-like"/>
    <property type="match status" value="1"/>
</dbReference>
<feature type="chain" id="PRO_5002206523" evidence="1">
    <location>
        <begin position="26"/>
        <end position="138"/>
    </location>
</feature>
<dbReference type="HOGENOM" id="CLU_056788_1_8_1"/>
<dbReference type="InterPro" id="IPR009057">
    <property type="entry name" value="Homeodomain-like_sf"/>
</dbReference>
<dbReference type="AlphaFoldDB" id="A0A0C9Y3E2"/>
<dbReference type="STRING" id="1095629.A0A0C9Y3E2"/>
<feature type="signal peptide" evidence="1">
    <location>
        <begin position="1"/>
        <end position="25"/>
    </location>
</feature>
<evidence type="ECO:0000256" key="1">
    <source>
        <dbReference type="SAM" id="SignalP"/>
    </source>
</evidence>
<protein>
    <submittedName>
        <fullName evidence="2">Uncharacterized protein</fullName>
    </submittedName>
</protein>
<organism evidence="2 3">
    <name type="scientific">Laccaria amethystina LaAM-08-1</name>
    <dbReference type="NCBI Taxonomy" id="1095629"/>
    <lineage>
        <taxon>Eukaryota</taxon>
        <taxon>Fungi</taxon>
        <taxon>Dikarya</taxon>
        <taxon>Basidiomycota</taxon>
        <taxon>Agaricomycotina</taxon>
        <taxon>Agaricomycetes</taxon>
        <taxon>Agaricomycetidae</taxon>
        <taxon>Agaricales</taxon>
        <taxon>Agaricineae</taxon>
        <taxon>Hydnangiaceae</taxon>
        <taxon>Laccaria</taxon>
    </lineage>
</organism>
<feature type="non-terminal residue" evidence="2">
    <location>
        <position position="138"/>
    </location>
</feature>
<feature type="non-terminal residue" evidence="2">
    <location>
        <position position="1"/>
    </location>
</feature>